<dbReference type="Pfam" id="PF13181">
    <property type="entry name" value="TPR_8"/>
    <property type="match status" value="1"/>
</dbReference>
<dbReference type="PANTHER" id="PTHR44858">
    <property type="entry name" value="TETRATRICOPEPTIDE REPEAT PROTEIN 6"/>
    <property type="match status" value="1"/>
</dbReference>
<evidence type="ECO:0000256" key="2">
    <source>
        <dbReference type="ARBA" id="ARBA00022803"/>
    </source>
</evidence>
<feature type="repeat" description="TPR" evidence="3">
    <location>
        <begin position="196"/>
        <end position="229"/>
    </location>
</feature>
<evidence type="ECO:0000313" key="5">
    <source>
        <dbReference type="EMBL" id="MDN0022038.1"/>
    </source>
</evidence>
<evidence type="ECO:0000313" key="6">
    <source>
        <dbReference type="EMBL" id="MDN0024569.1"/>
    </source>
</evidence>
<dbReference type="Proteomes" id="UP001168478">
    <property type="component" value="Unassembled WGS sequence"/>
</dbReference>
<evidence type="ECO:0000256" key="4">
    <source>
        <dbReference type="SAM" id="MobiDB-lite"/>
    </source>
</evidence>
<keyword evidence="7" id="KW-1185">Reference proteome</keyword>
<dbReference type="Gene3D" id="1.25.40.10">
    <property type="entry name" value="Tetratricopeptide repeat domain"/>
    <property type="match status" value="2"/>
</dbReference>
<dbReference type="EMBL" id="JAUEIF010000002">
    <property type="protein sequence ID" value="MDN0024569.1"/>
    <property type="molecule type" value="Genomic_DNA"/>
</dbReference>
<sequence>MNIFKALFGGKEETREERRKEEEARNFDVLKYDGVKALKMRQPAYAVQCLTHALELKDDLECRDYLSQALIQNNELPKAYEQLQKLAEAQPDNTRILMRMAEVAYMMEDYNVMADACEKALMIDNENPLTFFFYARACRGQGDDNNAVAMLTKAISLKDDYYDAYLLRGEILLETGEVDNADEDAAYLCEHVADNEDILLLKAKIEMAKGNYGQAIDIYNKVIDLNPFCATAFRERGKAKMAAGDASGAEEDMKTAEEFESDLNKDGDEKKEDMEQKVNQIYKNNDPYGIFSGN</sequence>
<name>A0AAW7JH97_9BACT</name>
<evidence type="ECO:0000313" key="8">
    <source>
        <dbReference type="Proteomes" id="UP001168478"/>
    </source>
</evidence>
<proteinExistence type="predicted"/>
<comment type="caution">
    <text evidence="6">The sequence shown here is derived from an EMBL/GenBank/DDBJ whole genome shotgun (WGS) entry which is preliminary data.</text>
</comment>
<evidence type="ECO:0000256" key="1">
    <source>
        <dbReference type="ARBA" id="ARBA00022737"/>
    </source>
</evidence>
<dbReference type="InterPro" id="IPR011990">
    <property type="entry name" value="TPR-like_helical_dom_sf"/>
</dbReference>
<dbReference type="InterPro" id="IPR019734">
    <property type="entry name" value="TPR_rpt"/>
</dbReference>
<dbReference type="SUPFAM" id="SSF48452">
    <property type="entry name" value="TPR-like"/>
    <property type="match status" value="2"/>
</dbReference>
<dbReference type="RefSeq" id="WP_289824723.1">
    <property type="nucleotide sequence ID" value="NZ_JAUEIE010000002.1"/>
</dbReference>
<protein>
    <submittedName>
        <fullName evidence="6">Tetratricopeptide repeat protein</fullName>
    </submittedName>
</protein>
<dbReference type="Pfam" id="PF13432">
    <property type="entry name" value="TPR_16"/>
    <property type="match status" value="1"/>
</dbReference>
<keyword evidence="2 3" id="KW-0802">TPR repeat</keyword>
<feature type="compositionally biased region" description="Basic and acidic residues" evidence="4">
    <location>
        <begin position="251"/>
        <end position="274"/>
    </location>
</feature>
<dbReference type="InterPro" id="IPR050498">
    <property type="entry name" value="Ycf3"/>
</dbReference>
<dbReference type="PANTHER" id="PTHR44858:SF1">
    <property type="entry name" value="UDP-N-ACETYLGLUCOSAMINE--PEPTIDE N-ACETYLGLUCOSAMINYLTRANSFERASE SPINDLY-RELATED"/>
    <property type="match status" value="1"/>
</dbReference>
<dbReference type="Proteomes" id="UP001167831">
    <property type="component" value="Unassembled WGS sequence"/>
</dbReference>
<accession>A0AAW7JH97</accession>
<dbReference type="PROSITE" id="PS50005">
    <property type="entry name" value="TPR"/>
    <property type="match status" value="1"/>
</dbReference>
<organism evidence="6 8">
    <name type="scientific">Leyella lascolaii</name>
    <dbReference type="NCBI Taxonomy" id="1776379"/>
    <lineage>
        <taxon>Bacteria</taxon>
        <taxon>Pseudomonadati</taxon>
        <taxon>Bacteroidota</taxon>
        <taxon>Bacteroidia</taxon>
        <taxon>Bacteroidales</taxon>
        <taxon>Prevotellaceae</taxon>
        <taxon>Leyella</taxon>
    </lineage>
</organism>
<keyword evidence="1" id="KW-0677">Repeat</keyword>
<dbReference type="AlphaFoldDB" id="A0AAW7JH97"/>
<feature type="region of interest" description="Disordered" evidence="4">
    <location>
        <begin position="244"/>
        <end position="274"/>
    </location>
</feature>
<gene>
    <name evidence="5" type="ORF">QVN81_03230</name>
    <name evidence="6" type="ORF">QVN84_03370</name>
</gene>
<reference evidence="6" key="1">
    <citation type="submission" date="2023-06" db="EMBL/GenBank/DDBJ databases">
        <authorList>
            <person name="Zeman M."/>
            <person name="Kubasova T."/>
            <person name="Jahodarova E."/>
            <person name="Nykrynova M."/>
            <person name="Rychlik I."/>
        </authorList>
    </citation>
    <scope>NUCLEOTIDE SEQUENCE</scope>
    <source>
        <strain evidence="6">ET15</strain>
        <strain evidence="5">ET37</strain>
    </source>
</reference>
<dbReference type="EMBL" id="JAUEIE010000002">
    <property type="protein sequence ID" value="MDN0022038.1"/>
    <property type="molecule type" value="Genomic_DNA"/>
</dbReference>
<evidence type="ECO:0000313" key="7">
    <source>
        <dbReference type="Proteomes" id="UP001167831"/>
    </source>
</evidence>
<evidence type="ECO:0000256" key="3">
    <source>
        <dbReference type="PROSITE-ProRule" id="PRU00339"/>
    </source>
</evidence>
<reference evidence="6" key="2">
    <citation type="submission" date="2023-08" db="EMBL/GenBank/DDBJ databases">
        <title>Identification and characterization of horizontal gene transfer across gut microbiota members of farm animals based on homology search.</title>
        <authorList>
            <person name="Schwarzerova J."/>
            <person name="Nykrynova M."/>
            <person name="Jureckova K."/>
            <person name="Cejkova D."/>
            <person name="Rychlik I."/>
        </authorList>
    </citation>
    <scope>NUCLEOTIDE SEQUENCE</scope>
    <source>
        <strain evidence="6">ET15</strain>
        <strain evidence="5">ET37</strain>
    </source>
</reference>
<dbReference type="SMART" id="SM00028">
    <property type="entry name" value="TPR"/>
    <property type="match status" value="6"/>
</dbReference>